<dbReference type="GeneID" id="17042429"/>
<proteinExistence type="inferred from homology"/>
<organism evidence="6 7">
    <name type="scientific">Coccomyxa subellipsoidea (strain C-169)</name>
    <name type="common">Green microalga</name>
    <dbReference type="NCBI Taxonomy" id="574566"/>
    <lineage>
        <taxon>Eukaryota</taxon>
        <taxon>Viridiplantae</taxon>
        <taxon>Chlorophyta</taxon>
        <taxon>core chlorophytes</taxon>
        <taxon>Trebouxiophyceae</taxon>
        <taxon>Trebouxiophyceae incertae sedis</taxon>
        <taxon>Coccomyxaceae</taxon>
        <taxon>Coccomyxa</taxon>
        <taxon>Coccomyxa subellipsoidea</taxon>
    </lineage>
</organism>
<feature type="compositionally biased region" description="Polar residues" evidence="5">
    <location>
        <begin position="8"/>
        <end position="17"/>
    </location>
</feature>
<dbReference type="AlphaFoldDB" id="I0Z1A8"/>
<dbReference type="RefSeq" id="XP_005648971.1">
    <property type="nucleotide sequence ID" value="XM_005648914.1"/>
</dbReference>
<comment type="subcellular location">
    <subcellularLocation>
        <location evidence="1">Secreted</location>
    </subcellularLocation>
</comment>
<dbReference type="PANTHER" id="PTHR31279:SF58">
    <property type="entry name" value="PROTEIN EXORDIUM-LIKE 2"/>
    <property type="match status" value="1"/>
</dbReference>
<dbReference type="InterPro" id="IPR006766">
    <property type="entry name" value="EXORDIUM-like"/>
</dbReference>
<evidence type="ECO:0000256" key="5">
    <source>
        <dbReference type="SAM" id="MobiDB-lite"/>
    </source>
</evidence>
<evidence type="ECO:0000256" key="3">
    <source>
        <dbReference type="ARBA" id="ARBA00022729"/>
    </source>
</evidence>
<feature type="region of interest" description="Disordered" evidence="5">
    <location>
        <begin position="1"/>
        <end position="26"/>
    </location>
</feature>
<dbReference type="OrthoDB" id="2016249at2759"/>
<dbReference type="EMBL" id="AGSI01000005">
    <property type="protein sequence ID" value="EIE24427.1"/>
    <property type="molecule type" value="Genomic_DNA"/>
</dbReference>
<keyword evidence="3" id="KW-0732">Signal</keyword>
<dbReference type="Proteomes" id="UP000007264">
    <property type="component" value="Unassembled WGS sequence"/>
</dbReference>
<accession>I0Z1A8</accession>
<dbReference type="GO" id="GO:0005576">
    <property type="term" value="C:extracellular region"/>
    <property type="evidence" value="ECO:0007669"/>
    <property type="project" value="UniProtKB-SubCell"/>
</dbReference>
<keyword evidence="7" id="KW-1185">Reference proteome</keyword>
<evidence type="ECO:0000256" key="2">
    <source>
        <dbReference type="ARBA" id="ARBA00022525"/>
    </source>
</evidence>
<dbReference type="eggNOG" id="ENOG502QQ2C">
    <property type="taxonomic scope" value="Eukaryota"/>
</dbReference>
<comment type="caution">
    <text evidence="6">The sequence shown here is derived from an EMBL/GenBank/DDBJ whole genome shotgun (WGS) entry which is preliminary data.</text>
</comment>
<dbReference type="Pfam" id="PF04674">
    <property type="entry name" value="Phi_1"/>
    <property type="match status" value="1"/>
</dbReference>
<comment type="similarity">
    <text evidence="4">Belongs to the EXORDIUM family.</text>
</comment>
<evidence type="ECO:0000256" key="1">
    <source>
        <dbReference type="ARBA" id="ARBA00004613"/>
    </source>
</evidence>
<dbReference type="PANTHER" id="PTHR31279">
    <property type="entry name" value="PROTEIN EXORDIUM-LIKE 5"/>
    <property type="match status" value="1"/>
</dbReference>
<feature type="region of interest" description="Disordered" evidence="5">
    <location>
        <begin position="291"/>
        <end position="318"/>
    </location>
</feature>
<name>I0Z1A8_COCSC</name>
<evidence type="ECO:0000313" key="6">
    <source>
        <dbReference type="EMBL" id="EIE24427.1"/>
    </source>
</evidence>
<reference evidence="6 7" key="1">
    <citation type="journal article" date="2012" name="Genome Biol.">
        <title>The genome of the polar eukaryotic microalga coccomyxa subellipsoidea reveals traits of cold adaptation.</title>
        <authorList>
            <person name="Blanc G."/>
            <person name="Agarkova I."/>
            <person name="Grimwood J."/>
            <person name="Kuo A."/>
            <person name="Brueggeman A."/>
            <person name="Dunigan D."/>
            <person name="Gurnon J."/>
            <person name="Ladunga I."/>
            <person name="Lindquist E."/>
            <person name="Lucas S."/>
            <person name="Pangilinan J."/>
            <person name="Proschold T."/>
            <person name="Salamov A."/>
            <person name="Schmutz J."/>
            <person name="Weeks D."/>
            <person name="Yamada T."/>
            <person name="Claverie J.M."/>
            <person name="Grigoriev I."/>
            <person name="Van Etten J."/>
            <person name="Lomsadze A."/>
            <person name="Borodovsky M."/>
        </authorList>
    </citation>
    <scope>NUCLEOTIDE SEQUENCE [LARGE SCALE GENOMIC DNA]</scope>
    <source>
        <strain evidence="6 7">C-169</strain>
    </source>
</reference>
<keyword evidence="2" id="KW-0964">Secreted</keyword>
<gene>
    <name evidence="6" type="ORF">COCSUDRAFT_65352</name>
</gene>
<feature type="region of interest" description="Disordered" evidence="5">
    <location>
        <begin position="61"/>
        <end position="82"/>
    </location>
</feature>
<evidence type="ECO:0000313" key="7">
    <source>
        <dbReference type="Proteomes" id="UP000007264"/>
    </source>
</evidence>
<evidence type="ECO:0000256" key="4">
    <source>
        <dbReference type="ARBA" id="ARBA00023591"/>
    </source>
</evidence>
<dbReference type="KEGG" id="csl:COCSUDRAFT_65352"/>
<sequence length="605" mass="63705">MGGRQLSGLRNQEQPSHGSRLGQRISYLPIHPRGAQRSLKADEGITESGFQTVAGGSWWIPDAPTASQAAPQVESATPAAAGQATTAVPTAVASTGAPQSLEGVWTLPSSGAASQQAAYGNVFIASKISNEAIRAKSYAGEKPAMGDSSTIDPSAYPGAELADTSAMAYVQDTQALAAGELAVTPKVTPNLPPPPPPGMMTSSNCSGFLTKGEIVAGLEYAAGKEYMPFDPCWDVRLKALQSYYGNPGSVFPFHYLNPGGYVSNVTFWLRALDDYKMGEAPYILIPTTTNGGDSQSSISVPQNADGTSTVTPPASGTGQAPVKTGFGINWYGGPVVNNKNGLIIYYIWYGAWGNLNNNGTANRPTTVKVLTDMAQSMGGKPWYGTATTYSDKNGAIPNIVKYGGRAVVKNGPCFVGNNLSNDQIFTVVDCVIQRGIVPYLTNAVYLLLGASNVKATSGMCTNYCGWHTYGFDSRNRQTLFGFVGSPLPCLNACTAQGANNVLATPNYNAEADGMASIVAHEAMEVSSDPLINAWYNTDGYENADLCAWTFSQNTFSAGGGLANVRWNCPAAAKKAGCTDRYYLIQQNWVNLSPGYCALRVGGNTG</sequence>
<protein>
    <submittedName>
        <fullName evidence="6">Uncharacterized protein</fullName>
    </submittedName>
</protein>